<dbReference type="PANTHER" id="PTHR47584:SF14">
    <property type="entry name" value="L10-INTERACTING MYB DOMAIN-CONTAINING PROTEIN-LIKE"/>
    <property type="match status" value="1"/>
</dbReference>
<dbReference type="AlphaFoldDB" id="A0A3N4J2I2"/>
<feature type="non-terminal residue" evidence="2">
    <location>
        <position position="121"/>
    </location>
</feature>
<gene>
    <name evidence="2" type="ORF">L873DRAFT_1609785</name>
</gene>
<feature type="domain" description="Myb/SANT-like" evidence="1">
    <location>
        <begin position="3"/>
        <end position="97"/>
    </location>
</feature>
<accession>A0A3N4J2I2</accession>
<dbReference type="InterPro" id="IPR024752">
    <property type="entry name" value="Myb/SANT-like_dom"/>
</dbReference>
<dbReference type="EMBL" id="ML120500">
    <property type="protein sequence ID" value="RPA91298.1"/>
    <property type="molecule type" value="Genomic_DNA"/>
</dbReference>
<evidence type="ECO:0000313" key="2">
    <source>
        <dbReference type="EMBL" id="RPA91298.1"/>
    </source>
</evidence>
<feature type="non-terminal residue" evidence="2">
    <location>
        <position position="1"/>
    </location>
</feature>
<name>A0A3N4J2I2_9PEZI</name>
<sequence length="121" mass="14008">KTKWTEAMVETILRILYEQVLQGEQAENGFKKKAWTAAKEGVRVIDNIDLEASQLKTKWSNLKKDYDTYTAIKNNSGFGWDDIRGVPTAPDSVWDAYLKAYSEAEKFHLWGLIHYDILHEL</sequence>
<dbReference type="Proteomes" id="UP000276215">
    <property type="component" value="Unassembled WGS sequence"/>
</dbReference>
<dbReference type="OrthoDB" id="5430673at2759"/>
<dbReference type="PANTHER" id="PTHR47584">
    <property type="match status" value="1"/>
</dbReference>
<dbReference type="Pfam" id="PF12776">
    <property type="entry name" value="Myb_DNA-bind_3"/>
    <property type="match status" value="1"/>
</dbReference>
<evidence type="ECO:0000313" key="3">
    <source>
        <dbReference type="Proteomes" id="UP000276215"/>
    </source>
</evidence>
<evidence type="ECO:0000259" key="1">
    <source>
        <dbReference type="Pfam" id="PF12776"/>
    </source>
</evidence>
<proteinExistence type="predicted"/>
<dbReference type="InterPro" id="IPR045026">
    <property type="entry name" value="LIMYB"/>
</dbReference>
<dbReference type="STRING" id="1336337.A0A3N4J2I2"/>
<protein>
    <recommendedName>
        <fullName evidence="1">Myb/SANT-like domain-containing protein</fullName>
    </recommendedName>
</protein>
<reference evidence="2 3" key="1">
    <citation type="journal article" date="2018" name="Nat. Ecol. Evol.">
        <title>Pezizomycetes genomes reveal the molecular basis of ectomycorrhizal truffle lifestyle.</title>
        <authorList>
            <person name="Murat C."/>
            <person name="Payen T."/>
            <person name="Noel B."/>
            <person name="Kuo A."/>
            <person name="Morin E."/>
            <person name="Chen J."/>
            <person name="Kohler A."/>
            <person name="Krizsan K."/>
            <person name="Balestrini R."/>
            <person name="Da Silva C."/>
            <person name="Montanini B."/>
            <person name="Hainaut M."/>
            <person name="Levati E."/>
            <person name="Barry K.W."/>
            <person name="Belfiori B."/>
            <person name="Cichocki N."/>
            <person name="Clum A."/>
            <person name="Dockter R.B."/>
            <person name="Fauchery L."/>
            <person name="Guy J."/>
            <person name="Iotti M."/>
            <person name="Le Tacon F."/>
            <person name="Lindquist E.A."/>
            <person name="Lipzen A."/>
            <person name="Malagnac F."/>
            <person name="Mello A."/>
            <person name="Molinier V."/>
            <person name="Miyauchi S."/>
            <person name="Poulain J."/>
            <person name="Riccioni C."/>
            <person name="Rubini A."/>
            <person name="Sitrit Y."/>
            <person name="Splivallo R."/>
            <person name="Traeger S."/>
            <person name="Wang M."/>
            <person name="Zifcakova L."/>
            <person name="Wipf D."/>
            <person name="Zambonelli A."/>
            <person name="Paolocci F."/>
            <person name="Nowrousian M."/>
            <person name="Ottonello S."/>
            <person name="Baldrian P."/>
            <person name="Spatafora J.W."/>
            <person name="Henrissat B."/>
            <person name="Nagy L.G."/>
            <person name="Aury J.M."/>
            <person name="Wincker P."/>
            <person name="Grigoriev I.V."/>
            <person name="Bonfante P."/>
            <person name="Martin F.M."/>
        </authorList>
    </citation>
    <scope>NUCLEOTIDE SEQUENCE [LARGE SCALE GENOMIC DNA]</scope>
    <source>
        <strain evidence="2 3">120613-1</strain>
    </source>
</reference>
<keyword evidence="3" id="KW-1185">Reference proteome</keyword>
<organism evidence="2 3">
    <name type="scientific">Choiromyces venosus 120613-1</name>
    <dbReference type="NCBI Taxonomy" id="1336337"/>
    <lineage>
        <taxon>Eukaryota</taxon>
        <taxon>Fungi</taxon>
        <taxon>Dikarya</taxon>
        <taxon>Ascomycota</taxon>
        <taxon>Pezizomycotina</taxon>
        <taxon>Pezizomycetes</taxon>
        <taxon>Pezizales</taxon>
        <taxon>Tuberaceae</taxon>
        <taxon>Choiromyces</taxon>
    </lineage>
</organism>